<proteinExistence type="predicted"/>
<sequence>MLFSRRRSTCTNAETTLELDSHADTCVLGRDVLIIQDFERPVEVQGFDPELGTQMFRTVSGVVAYHHPITGECFHLVIHQAIHVPHLEHHLLCPMQCRVNDVTVNDLPKFLAVDPTENKHAIIFQDVDPDDGPSRSVTLPLELKGVTSVLNVSVPTTDEFASHMCTRLEFTSEHLIWDPNDPSFGDQERAMTDYTGSIIDTAANARGRSLIIGAISTFQDGANVDDYDNLADVLEAKQIVASVDSTASHAMNGPLTQPPLPNGGVLTQLGLETRLSARRSLVCGYAYTLHSRVASQPTTT</sequence>
<evidence type="ECO:0000313" key="2">
    <source>
        <dbReference type="Proteomes" id="UP001530293"/>
    </source>
</evidence>
<dbReference type="Proteomes" id="UP001530293">
    <property type="component" value="Unassembled WGS sequence"/>
</dbReference>
<evidence type="ECO:0000313" key="1">
    <source>
        <dbReference type="EMBL" id="KAL3757456.1"/>
    </source>
</evidence>
<accession>A0ABD3M0F8</accession>
<reference evidence="1 2" key="1">
    <citation type="submission" date="2024-10" db="EMBL/GenBank/DDBJ databases">
        <title>Updated reference genomes for cyclostephanoid diatoms.</title>
        <authorList>
            <person name="Roberts W.R."/>
            <person name="Alverson A.J."/>
        </authorList>
    </citation>
    <scope>NUCLEOTIDE SEQUENCE [LARGE SCALE GENOMIC DNA]</scope>
    <source>
        <strain evidence="1 2">AJA232-27</strain>
    </source>
</reference>
<name>A0ABD3M0F8_9STRA</name>
<protein>
    <submittedName>
        <fullName evidence="1">Uncharacterized protein</fullName>
    </submittedName>
</protein>
<organism evidence="1 2">
    <name type="scientific">Discostella pseudostelligera</name>
    <dbReference type="NCBI Taxonomy" id="259834"/>
    <lineage>
        <taxon>Eukaryota</taxon>
        <taxon>Sar</taxon>
        <taxon>Stramenopiles</taxon>
        <taxon>Ochrophyta</taxon>
        <taxon>Bacillariophyta</taxon>
        <taxon>Coscinodiscophyceae</taxon>
        <taxon>Thalassiosirophycidae</taxon>
        <taxon>Stephanodiscales</taxon>
        <taxon>Stephanodiscaceae</taxon>
        <taxon>Discostella</taxon>
    </lineage>
</organism>
<dbReference type="EMBL" id="JALLBG020000265">
    <property type="protein sequence ID" value="KAL3757456.1"/>
    <property type="molecule type" value="Genomic_DNA"/>
</dbReference>
<dbReference type="AlphaFoldDB" id="A0ABD3M0F8"/>
<comment type="caution">
    <text evidence="1">The sequence shown here is derived from an EMBL/GenBank/DDBJ whole genome shotgun (WGS) entry which is preliminary data.</text>
</comment>
<gene>
    <name evidence="1" type="ORF">ACHAWU_006663</name>
</gene>
<keyword evidence="2" id="KW-1185">Reference proteome</keyword>